<evidence type="ECO:0000256" key="9">
    <source>
        <dbReference type="ARBA" id="ARBA00038489"/>
    </source>
</evidence>
<keyword evidence="14" id="KW-1185">Reference proteome</keyword>
<protein>
    <recommendedName>
        <fullName evidence="2">thioredoxin-dependent peroxiredoxin</fullName>
        <ecNumber evidence="2">1.11.1.24</ecNumber>
    </recommendedName>
    <alternativeName>
        <fullName evidence="8">Thioredoxin peroxidase</fullName>
    </alternativeName>
</protein>
<dbReference type="HOGENOM" id="CLU_042529_14_2_2"/>
<evidence type="ECO:0000259" key="12">
    <source>
        <dbReference type="PROSITE" id="PS51352"/>
    </source>
</evidence>
<comment type="similarity">
    <text evidence="9">Belongs to the peroxiredoxin family. BCP/PrxQ subfamily.</text>
</comment>
<dbReference type="EC" id="1.11.1.24" evidence="2"/>
<dbReference type="CDD" id="cd03017">
    <property type="entry name" value="PRX_BCP"/>
    <property type="match status" value="1"/>
</dbReference>
<feature type="domain" description="Thioredoxin" evidence="12">
    <location>
        <begin position="9"/>
        <end position="154"/>
    </location>
</feature>
<reference key="2">
    <citation type="journal article" date="2011" name="Extremophiles">
        <title>Genomic analyses of Acidianus hospitalis W1 a host for studying crenarchaeal virus and plasmid life cycles.</title>
        <authorList>
            <person name="You X.Y."/>
            <person name="Liu C."/>
            <person name="Wang S.Y."/>
            <person name="Jiang C.Y."/>
            <person name="Shah S.A."/>
            <person name="Prangishvili D."/>
            <person name="Liu S.J."/>
            <person name="Garrett R.A."/>
        </authorList>
    </citation>
    <scope>NUCLEOTIDE SEQUENCE</scope>
    <source>
        <strain>W1</strain>
    </source>
</reference>
<reference evidence="13 14" key="1">
    <citation type="journal article" date="2011" name="Extremophiles">
        <title>Genomic analysis of Acidianus hospitalis W1 a host for studying crenarchaeal virus and plasmid life cycles.</title>
        <authorList>
            <person name="You X.Y."/>
            <person name="Liu C."/>
            <person name="Wang S.Y."/>
            <person name="Jiang C.Y."/>
            <person name="Shah S.A."/>
            <person name="Prangishvili D."/>
            <person name="She Q."/>
            <person name="Liu S.J."/>
            <person name="Garrett R.A."/>
        </authorList>
    </citation>
    <scope>NUCLEOTIDE SEQUENCE [LARGE SCALE GENOMIC DNA]</scope>
    <source>
        <strain evidence="13 14">W1</strain>
    </source>
</reference>
<dbReference type="eggNOG" id="arCOG00310">
    <property type="taxonomic scope" value="Archaea"/>
</dbReference>
<dbReference type="STRING" id="933801.Ahos_2287"/>
<comment type="catalytic activity">
    <reaction evidence="10">
        <text>a hydroperoxide + [thioredoxin]-dithiol = an alcohol + [thioredoxin]-disulfide + H2O</text>
        <dbReference type="Rhea" id="RHEA:62620"/>
        <dbReference type="Rhea" id="RHEA-COMP:10698"/>
        <dbReference type="Rhea" id="RHEA-COMP:10700"/>
        <dbReference type="ChEBI" id="CHEBI:15377"/>
        <dbReference type="ChEBI" id="CHEBI:29950"/>
        <dbReference type="ChEBI" id="CHEBI:30879"/>
        <dbReference type="ChEBI" id="CHEBI:35924"/>
        <dbReference type="ChEBI" id="CHEBI:50058"/>
        <dbReference type="EC" id="1.11.1.24"/>
    </reaction>
</comment>
<evidence type="ECO:0000256" key="1">
    <source>
        <dbReference type="ARBA" id="ARBA00011245"/>
    </source>
</evidence>
<evidence type="ECO:0000313" key="14">
    <source>
        <dbReference type="Proteomes" id="UP000008458"/>
    </source>
</evidence>
<keyword evidence="4" id="KW-0049">Antioxidant</keyword>
<dbReference type="PANTHER" id="PTHR42801:SF4">
    <property type="entry name" value="AHPC_TSA FAMILY PROTEIN"/>
    <property type="match status" value="1"/>
</dbReference>
<dbReference type="GO" id="GO:0034599">
    <property type="term" value="P:cellular response to oxidative stress"/>
    <property type="evidence" value="ECO:0007669"/>
    <property type="project" value="TreeGrafter"/>
</dbReference>
<keyword evidence="6" id="KW-1015">Disulfide bond</keyword>
<dbReference type="InterPro" id="IPR024706">
    <property type="entry name" value="Peroxiredoxin_AhpC-typ"/>
</dbReference>
<evidence type="ECO:0000256" key="10">
    <source>
        <dbReference type="ARBA" id="ARBA00049091"/>
    </source>
</evidence>
<sequence length="154" mass="17352">MLRNYYTMLDVGQEAPDFEVESTLGKIKLSDYKGKKKVILYFYPKAFTAGCTRELQRFVQLYDEIVKLNAEVIGVSADSLSSAKKFAEKYGAKFPLIGDKEKKIINSYGVLNEKGTSAQRVTFVIDENGKITHVFKNLKKAEEHADKALEAIKS</sequence>
<comment type="subunit">
    <text evidence="1">Monomer.</text>
</comment>
<proteinExistence type="inferred from homology"/>
<evidence type="ECO:0000256" key="11">
    <source>
        <dbReference type="PIRSR" id="PIRSR000239-1"/>
    </source>
</evidence>
<dbReference type="InterPro" id="IPR013766">
    <property type="entry name" value="Thioredoxin_domain"/>
</dbReference>
<dbReference type="KEGG" id="aho:Ahos_2287"/>
<dbReference type="AlphaFoldDB" id="F4B9U2"/>
<dbReference type="FunFam" id="3.40.30.10:FF:000007">
    <property type="entry name" value="Thioredoxin-dependent thiol peroxidase"/>
    <property type="match status" value="1"/>
</dbReference>
<evidence type="ECO:0000256" key="6">
    <source>
        <dbReference type="ARBA" id="ARBA00023157"/>
    </source>
</evidence>
<evidence type="ECO:0000256" key="2">
    <source>
        <dbReference type="ARBA" id="ARBA00013017"/>
    </source>
</evidence>
<dbReference type="InterPro" id="IPR050924">
    <property type="entry name" value="Peroxiredoxin_BCP/PrxQ"/>
</dbReference>
<evidence type="ECO:0000256" key="8">
    <source>
        <dbReference type="ARBA" id="ARBA00032824"/>
    </source>
</evidence>
<feature type="active site" description="Cysteine sulfenic acid (-SOH) intermediate; for peroxidase activity" evidence="11">
    <location>
        <position position="51"/>
    </location>
</feature>
<dbReference type="SUPFAM" id="SSF52833">
    <property type="entry name" value="Thioredoxin-like"/>
    <property type="match status" value="1"/>
</dbReference>
<dbReference type="EMBL" id="CP002535">
    <property type="protein sequence ID" value="AEE95158.1"/>
    <property type="molecule type" value="Genomic_DNA"/>
</dbReference>
<accession>F4B9U2</accession>
<keyword evidence="7" id="KW-0676">Redox-active center</keyword>
<dbReference type="InterPro" id="IPR000866">
    <property type="entry name" value="AhpC/TSA"/>
</dbReference>
<evidence type="ECO:0000256" key="5">
    <source>
        <dbReference type="ARBA" id="ARBA00023002"/>
    </source>
</evidence>
<evidence type="ECO:0000313" key="13">
    <source>
        <dbReference type="EMBL" id="AEE95158.1"/>
    </source>
</evidence>
<name>F4B9U2_ACIHW</name>
<dbReference type="PROSITE" id="PS51352">
    <property type="entry name" value="THIOREDOXIN_2"/>
    <property type="match status" value="1"/>
</dbReference>
<keyword evidence="3" id="KW-0575">Peroxidase</keyword>
<dbReference type="GO" id="GO:0008379">
    <property type="term" value="F:thioredoxin peroxidase activity"/>
    <property type="evidence" value="ECO:0007669"/>
    <property type="project" value="TreeGrafter"/>
</dbReference>
<evidence type="ECO:0000256" key="4">
    <source>
        <dbReference type="ARBA" id="ARBA00022862"/>
    </source>
</evidence>
<evidence type="ECO:0000256" key="7">
    <source>
        <dbReference type="ARBA" id="ARBA00023284"/>
    </source>
</evidence>
<dbReference type="Gene3D" id="3.40.30.10">
    <property type="entry name" value="Glutaredoxin"/>
    <property type="match status" value="1"/>
</dbReference>
<dbReference type="Proteomes" id="UP000008458">
    <property type="component" value="Chromosome"/>
</dbReference>
<dbReference type="Pfam" id="PF00578">
    <property type="entry name" value="AhpC-TSA"/>
    <property type="match status" value="1"/>
</dbReference>
<dbReference type="GO" id="GO:0045454">
    <property type="term" value="P:cell redox homeostasis"/>
    <property type="evidence" value="ECO:0007669"/>
    <property type="project" value="TreeGrafter"/>
</dbReference>
<dbReference type="GO" id="GO:0005737">
    <property type="term" value="C:cytoplasm"/>
    <property type="evidence" value="ECO:0007669"/>
    <property type="project" value="TreeGrafter"/>
</dbReference>
<organism evidence="13 14">
    <name type="scientific">Acidianus hospitalis (strain W1)</name>
    <dbReference type="NCBI Taxonomy" id="933801"/>
    <lineage>
        <taxon>Archaea</taxon>
        <taxon>Thermoproteota</taxon>
        <taxon>Thermoprotei</taxon>
        <taxon>Sulfolobales</taxon>
        <taxon>Sulfolobaceae</taxon>
        <taxon>Acidianus</taxon>
    </lineage>
</organism>
<dbReference type="PIRSF" id="PIRSF000239">
    <property type="entry name" value="AHPC"/>
    <property type="match status" value="1"/>
</dbReference>
<dbReference type="PANTHER" id="PTHR42801">
    <property type="entry name" value="THIOREDOXIN-DEPENDENT PEROXIDE REDUCTASE"/>
    <property type="match status" value="1"/>
</dbReference>
<dbReference type="InterPro" id="IPR036249">
    <property type="entry name" value="Thioredoxin-like_sf"/>
</dbReference>
<evidence type="ECO:0000256" key="3">
    <source>
        <dbReference type="ARBA" id="ARBA00022559"/>
    </source>
</evidence>
<gene>
    <name evidence="13" type="ordered locus">Ahos_2287</name>
</gene>
<keyword evidence="5" id="KW-0560">Oxidoreductase</keyword>